<dbReference type="SUPFAM" id="SSF56112">
    <property type="entry name" value="Protein kinase-like (PK-like)"/>
    <property type="match status" value="1"/>
</dbReference>
<reference evidence="8" key="1">
    <citation type="journal article" date="2016" name="Nat. Genet.">
        <title>A high-quality carrot genome assembly provides new insights into carotenoid accumulation and asterid genome evolution.</title>
        <authorList>
            <person name="Iorizzo M."/>
            <person name="Ellison S."/>
            <person name="Senalik D."/>
            <person name="Zeng P."/>
            <person name="Satapoomin P."/>
            <person name="Huang J."/>
            <person name="Bowman M."/>
            <person name="Iovene M."/>
            <person name="Sanseverino W."/>
            <person name="Cavagnaro P."/>
            <person name="Yildiz M."/>
            <person name="Macko-Podgorni A."/>
            <person name="Moranska E."/>
            <person name="Grzebelus E."/>
            <person name="Grzebelus D."/>
            <person name="Ashrafi H."/>
            <person name="Zheng Z."/>
            <person name="Cheng S."/>
            <person name="Spooner D."/>
            <person name="Van Deynze A."/>
            <person name="Simon P."/>
        </authorList>
    </citation>
    <scope>NUCLEOTIDE SEQUENCE [LARGE SCALE GENOMIC DNA]</scope>
    <source>
        <tissue evidence="8">Leaf</tissue>
    </source>
</reference>
<dbReference type="InterPro" id="IPR000719">
    <property type="entry name" value="Prot_kinase_dom"/>
</dbReference>
<dbReference type="SMART" id="SM00473">
    <property type="entry name" value="PAN_AP"/>
    <property type="match status" value="1"/>
</dbReference>
<evidence type="ECO:0000256" key="1">
    <source>
        <dbReference type="ARBA" id="ARBA00022729"/>
    </source>
</evidence>
<evidence type="ECO:0000256" key="2">
    <source>
        <dbReference type="ARBA" id="ARBA00023157"/>
    </source>
</evidence>
<dbReference type="CDD" id="cd01098">
    <property type="entry name" value="PAN_AP_plant"/>
    <property type="match status" value="1"/>
</dbReference>
<keyword evidence="2" id="KW-1015">Disulfide bond</keyword>
<dbReference type="Pfam" id="PF00954">
    <property type="entry name" value="S_locus_glycop"/>
    <property type="match status" value="1"/>
</dbReference>
<evidence type="ECO:0000259" key="6">
    <source>
        <dbReference type="PROSITE" id="PS50927"/>
    </source>
</evidence>
<dbReference type="Pfam" id="PF08276">
    <property type="entry name" value="PAN_2"/>
    <property type="match status" value="1"/>
</dbReference>
<proteinExistence type="predicted"/>
<evidence type="ECO:0000259" key="7">
    <source>
        <dbReference type="PROSITE" id="PS50948"/>
    </source>
</evidence>
<dbReference type="GO" id="GO:0004672">
    <property type="term" value="F:protein kinase activity"/>
    <property type="evidence" value="ECO:0007669"/>
    <property type="project" value="InterPro"/>
</dbReference>
<dbReference type="InterPro" id="IPR011009">
    <property type="entry name" value="Kinase-like_dom_sf"/>
</dbReference>
<dbReference type="PANTHER" id="PTHR32444">
    <property type="entry name" value="BULB-TYPE LECTIN DOMAIN-CONTAINING PROTEIN"/>
    <property type="match status" value="1"/>
</dbReference>
<dbReference type="InterPro" id="IPR000858">
    <property type="entry name" value="S_locus_glycoprot_dom"/>
</dbReference>
<gene>
    <name evidence="8" type="ORF">DCAR_022497</name>
</gene>
<name>A0A164VCM7_DAUCS</name>
<dbReference type="EMBL" id="LNRQ01000006">
    <property type="protein sequence ID" value="KZM90138.1"/>
    <property type="molecule type" value="Genomic_DNA"/>
</dbReference>
<dbReference type="SMART" id="SM00108">
    <property type="entry name" value="B_lectin"/>
    <property type="match status" value="1"/>
</dbReference>
<dbReference type="GO" id="GO:0048544">
    <property type="term" value="P:recognition of pollen"/>
    <property type="evidence" value="ECO:0007669"/>
    <property type="project" value="InterPro"/>
</dbReference>
<dbReference type="Gene3D" id="3.30.200.20">
    <property type="entry name" value="Phosphorylase Kinase, domain 1"/>
    <property type="match status" value="1"/>
</dbReference>
<dbReference type="Pfam" id="PF01453">
    <property type="entry name" value="B_lectin"/>
    <property type="match status" value="1"/>
</dbReference>
<dbReference type="Gene3D" id="2.90.10.10">
    <property type="entry name" value="Bulb-type lectin domain"/>
    <property type="match status" value="1"/>
</dbReference>
<organism evidence="8">
    <name type="scientific">Daucus carota subsp. sativus</name>
    <name type="common">Carrot</name>
    <dbReference type="NCBI Taxonomy" id="79200"/>
    <lineage>
        <taxon>Eukaryota</taxon>
        <taxon>Viridiplantae</taxon>
        <taxon>Streptophyta</taxon>
        <taxon>Embryophyta</taxon>
        <taxon>Tracheophyta</taxon>
        <taxon>Spermatophyta</taxon>
        <taxon>Magnoliopsida</taxon>
        <taxon>eudicotyledons</taxon>
        <taxon>Gunneridae</taxon>
        <taxon>Pentapetalae</taxon>
        <taxon>asterids</taxon>
        <taxon>campanulids</taxon>
        <taxon>Apiales</taxon>
        <taxon>Apiaceae</taxon>
        <taxon>Apioideae</taxon>
        <taxon>Scandiceae</taxon>
        <taxon>Daucinae</taxon>
        <taxon>Daucus</taxon>
        <taxon>Daucus sect. Daucus</taxon>
    </lineage>
</organism>
<dbReference type="InterPro" id="IPR001480">
    <property type="entry name" value="Bulb-type_lectin_dom"/>
</dbReference>
<dbReference type="Pfam" id="PF07714">
    <property type="entry name" value="PK_Tyr_Ser-Thr"/>
    <property type="match status" value="1"/>
</dbReference>
<dbReference type="Gramene" id="KZM90138">
    <property type="protein sequence ID" value="KZM90138"/>
    <property type="gene ID" value="DCAR_022497"/>
</dbReference>
<evidence type="ECO:0000313" key="8">
    <source>
        <dbReference type="EMBL" id="KZM90138.1"/>
    </source>
</evidence>
<dbReference type="PROSITE" id="PS50948">
    <property type="entry name" value="PAN"/>
    <property type="match status" value="1"/>
</dbReference>
<dbReference type="CDD" id="cd00028">
    <property type="entry name" value="B_lectin"/>
    <property type="match status" value="1"/>
</dbReference>
<dbReference type="InterPro" id="IPR003609">
    <property type="entry name" value="Pan_app"/>
</dbReference>
<feature type="domain" description="Bulb-type lectin" evidence="6">
    <location>
        <begin position="21"/>
        <end position="143"/>
    </location>
</feature>
<feature type="domain" description="Protein kinase" evidence="5">
    <location>
        <begin position="381"/>
        <end position="490"/>
    </location>
</feature>
<dbReference type="FunFam" id="3.30.200.20:FF:000924">
    <property type="entry name" value="Uncharacterized protein"/>
    <property type="match status" value="1"/>
</dbReference>
<feature type="chain" id="PRO_5007853827" evidence="4">
    <location>
        <begin position="21"/>
        <end position="490"/>
    </location>
</feature>
<keyword evidence="3" id="KW-0325">Glycoprotein</keyword>
<dbReference type="FunFam" id="2.90.10.10:FF:000004">
    <property type="entry name" value="G-type lectin S-receptor-like serine/threonine-protein kinase"/>
    <property type="match status" value="1"/>
</dbReference>
<dbReference type="AlphaFoldDB" id="A0A164VCM7"/>
<feature type="domain" description="Apple" evidence="7">
    <location>
        <begin position="337"/>
        <end position="418"/>
    </location>
</feature>
<evidence type="ECO:0000259" key="5">
    <source>
        <dbReference type="PROSITE" id="PS50011"/>
    </source>
</evidence>
<accession>A0A164VCM7</accession>
<comment type="caution">
    <text evidence="8">The sequence shown here is derived from an EMBL/GenBank/DDBJ whole genome shotgun (WGS) entry which is preliminary data.</text>
</comment>
<protein>
    <submittedName>
        <fullName evidence="8">Uncharacterized protein</fullName>
    </submittedName>
</protein>
<dbReference type="PANTHER" id="PTHR32444:SF183">
    <property type="entry name" value="APPLE DOMAIN-CONTAINING PROTEIN"/>
    <property type="match status" value="1"/>
</dbReference>
<dbReference type="GO" id="GO:0005524">
    <property type="term" value="F:ATP binding"/>
    <property type="evidence" value="ECO:0007669"/>
    <property type="project" value="InterPro"/>
</dbReference>
<dbReference type="OMA" id="MEHEMVI"/>
<dbReference type="SUPFAM" id="SSF51110">
    <property type="entry name" value="alpha-D-mannose-specific plant lectins"/>
    <property type="match status" value="1"/>
</dbReference>
<feature type="signal peptide" evidence="4">
    <location>
        <begin position="1"/>
        <end position="20"/>
    </location>
</feature>
<evidence type="ECO:0000256" key="3">
    <source>
        <dbReference type="ARBA" id="ARBA00023180"/>
    </source>
</evidence>
<sequence length="490" mass="55266">MTSLFAVMLVSTYLTALCCALDTILPGKIVKDGDTIVSHAERFELGFFSPGDSKNRYVGIWYKTVSVKTVVWVANRKVSVNDTTGVLELSSSGILSITNNTNGTTIWSTNSSRSVLNPIAQLLDNGNLVIREKNDDNPDNYLWQSFDYPTDTHLPEMKLGINLVTGFERYLSSWKSSDDPAPGGFTYHLDPTGYPHLVLRNGPIETYQTGPWNGARFSGRPKLSQNRIYTHRLVYTKKEVYYTFELLNSSVFSRFILSQSGEGQRWTWVYRAQSWELFLKLPTDNCDSYGRCGAYGSCNIGNGPICGCLDKFMPKYENEWKKADWGHGCVRKKPLNCAKLDGFHKYSHVKVPDTKSSWFDDRMSLRECERLCLKNCSCMAYSNVKITGAGRGCLQWHGDLIDIRELSGGGQDLYVRGILQDGQEIAVKCLSETSKQGTNEFVNEVKCIAKLQHRNLVRLLGYCVQGEDKMLVYEYMPNKSLDLHIFGLAS</sequence>
<keyword evidence="1 4" id="KW-0732">Signal</keyword>
<dbReference type="InterPro" id="IPR036426">
    <property type="entry name" value="Bulb-type_lectin_dom_sf"/>
</dbReference>
<dbReference type="PROSITE" id="PS50011">
    <property type="entry name" value="PROTEIN_KINASE_DOM"/>
    <property type="match status" value="1"/>
</dbReference>
<dbReference type="InterPro" id="IPR001245">
    <property type="entry name" value="Ser-Thr/Tyr_kinase_cat_dom"/>
</dbReference>
<dbReference type="PROSITE" id="PS50927">
    <property type="entry name" value="BULB_LECTIN"/>
    <property type="match status" value="1"/>
</dbReference>
<evidence type="ECO:0000256" key="4">
    <source>
        <dbReference type="SAM" id="SignalP"/>
    </source>
</evidence>